<gene>
    <name evidence="9" type="ORF">F6R98_02570</name>
</gene>
<feature type="domain" description="HAMP" evidence="8">
    <location>
        <begin position="406"/>
        <end position="458"/>
    </location>
</feature>
<evidence type="ECO:0000256" key="3">
    <source>
        <dbReference type="ARBA" id="ARBA00023224"/>
    </source>
</evidence>
<dbReference type="PANTHER" id="PTHR43531:SF11">
    <property type="entry name" value="METHYL-ACCEPTING CHEMOTAXIS PROTEIN 3"/>
    <property type="match status" value="1"/>
</dbReference>
<keyword evidence="10" id="KW-1185">Reference proteome</keyword>
<evidence type="ECO:0000259" key="8">
    <source>
        <dbReference type="PROSITE" id="PS50885"/>
    </source>
</evidence>
<dbReference type="FunFam" id="1.10.287.950:FF:000001">
    <property type="entry name" value="Methyl-accepting chemotaxis sensory transducer"/>
    <property type="match status" value="1"/>
</dbReference>
<dbReference type="InterPro" id="IPR003660">
    <property type="entry name" value="HAMP_dom"/>
</dbReference>
<dbReference type="SMART" id="SM00283">
    <property type="entry name" value="MA"/>
    <property type="match status" value="1"/>
</dbReference>
<evidence type="ECO:0000256" key="6">
    <source>
        <dbReference type="SAM" id="Coils"/>
    </source>
</evidence>
<reference evidence="9 10" key="1">
    <citation type="submission" date="2019-09" db="EMBL/GenBank/DDBJ databases">
        <title>Ecophysiology of the spiral-shaped methanotroph Methylospira mobilis as revealed by the complete genome sequence.</title>
        <authorList>
            <person name="Oshkin I.Y."/>
            <person name="Dedysh S.N."/>
            <person name="Miroshnikov K."/>
            <person name="Danilova O.V."/>
            <person name="Hakobyan A."/>
            <person name="Liesack W."/>
        </authorList>
    </citation>
    <scope>NUCLEOTIDE SEQUENCE [LARGE SCALE GENOMIC DNA]</scope>
    <source>
        <strain evidence="9 10">Shm1</strain>
    </source>
</reference>
<comment type="subcellular location">
    <subcellularLocation>
        <location evidence="1">Membrane</location>
    </subcellularLocation>
</comment>
<evidence type="ECO:0000256" key="1">
    <source>
        <dbReference type="ARBA" id="ARBA00004370"/>
    </source>
</evidence>
<dbReference type="PROSITE" id="PS50885">
    <property type="entry name" value="HAMP"/>
    <property type="match status" value="1"/>
</dbReference>
<dbReference type="GO" id="GO:0006935">
    <property type="term" value="P:chemotaxis"/>
    <property type="evidence" value="ECO:0007669"/>
    <property type="project" value="UniProtKB-KW"/>
</dbReference>
<dbReference type="PROSITE" id="PS50111">
    <property type="entry name" value="CHEMOTAXIS_TRANSDUC_2"/>
    <property type="match status" value="1"/>
</dbReference>
<evidence type="ECO:0000256" key="4">
    <source>
        <dbReference type="ARBA" id="ARBA00029447"/>
    </source>
</evidence>
<proteinExistence type="inferred from homology"/>
<dbReference type="InterPro" id="IPR051310">
    <property type="entry name" value="MCP_chemotaxis"/>
</dbReference>
<dbReference type="SUPFAM" id="SSF58104">
    <property type="entry name" value="Methyl-accepting chemotaxis protein (MCP) signaling domain"/>
    <property type="match status" value="1"/>
</dbReference>
<dbReference type="GO" id="GO:0005886">
    <property type="term" value="C:plasma membrane"/>
    <property type="evidence" value="ECO:0007669"/>
    <property type="project" value="TreeGrafter"/>
</dbReference>
<accession>A0A5Q0BMD9</accession>
<dbReference type="PANTHER" id="PTHR43531">
    <property type="entry name" value="PROTEIN ICFG"/>
    <property type="match status" value="1"/>
</dbReference>
<dbReference type="OrthoDB" id="9765776at2"/>
<dbReference type="AlphaFoldDB" id="A0A5Q0BMD9"/>
<dbReference type="EMBL" id="CP044205">
    <property type="protein sequence ID" value="QFY44910.1"/>
    <property type="molecule type" value="Genomic_DNA"/>
</dbReference>
<keyword evidence="3 5" id="KW-0807">Transducer</keyword>
<evidence type="ECO:0000256" key="2">
    <source>
        <dbReference type="ARBA" id="ARBA00022500"/>
    </source>
</evidence>
<protein>
    <submittedName>
        <fullName evidence="9">Methyl-accepting chemotaxis protein</fullName>
    </submittedName>
</protein>
<dbReference type="Pfam" id="PF00015">
    <property type="entry name" value="MCPsignal"/>
    <property type="match status" value="1"/>
</dbReference>
<dbReference type="Gene3D" id="1.20.120.1530">
    <property type="match status" value="4"/>
</dbReference>
<feature type="domain" description="Methyl-accepting transducer" evidence="7">
    <location>
        <begin position="463"/>
        <end position="678"/>
    </location>
</feature>
<evidence type="ECO:0000259" key="7">
    <source>
        <dbReference type="PROSITE" id="PS50111"/>
    </source>
</evidence>
<dbReference type="GO" id="GO:0004888">
    <property type="term" value="F:transmembrane signaling receptor activity"/>
    <property type="evidence" value="ECO:0007669"/>
    <property type="project" value="TreeGrafter"/>
</dbReference>
<dbReference type="Pfam" id="PF18947">
    <property type="entry name" value="HAMP_2"/>
    <property type="match status" value="5"/>
</dbReference>
<dbReference type="CDD" id="cd11386">
    <property type="entry name" value="MCP_signal"/>
    <property type="match status" value="1"/>
</dbReference>
<organism evidence="9 10">
    <name type="scientific">Candidatus Methylospira mobilis</name>
    <dbReference type="NCBI Taxonomy" id="1808979"/>
    <lineage>
        <taxon>Bacteria</taxon>
        <taxon>Pseudomonadati</taxon>
        <taxon>Pseudomonadota</taxon>
        <taxon>Gammaproteobacteria</taxon>
        <taxon>Methylococcales</taxon>
        <taxon>Methylococcaceae</taxon>
        <taxon>Candidatus Methylospira</taxon>
    </lineage>
</organism>
<comment type="similarity">
    <text evidence="4">Belongs to the methyl-accepting chemotaxis (MCP) protein family.</text>
</comment>
<dbReference type="KEGG" id="mmob:F6R98_02570"/>
<evidence type="ECO:0000313" key="10">
    <source>
        <dbReference type="Proteomes" id="UP000325755"/>
    </source>
</evidence>
<evidence type="ECO:0000313" key="9">
    <source>
        <dbReference type="EMBL" id="QFY44910.1"/>
    </source>
</evidence>
<keyword evidence="2" id="KW-0145">Chemotaxis</keyword>
<dbReference type="Gene3D" id="1.10.287.950">
    <property type="entry name" value="Methyl-accepting chemotaxis protein"/>
    <property type="match status" value="1"/>
</dbReference>
<dbReference type="InParanoid" id="A0A5Q0BMD9"/>
<sequence>MMDAILLPIGEGNRILAQISNGNIDELVAQTYQGDHEKMKQAVNNIALVLQKFKAELGKLTEFSRQGRLDKRGDTADFTGAYAEVISGINEMLDAILLPIGEGNRILAQISNGNIDELIAQTYQGDHEKMKQAVNNIALVLQKFKAEVDKLTEFSRQGQLDKRGETAGFTGVYAEVISGVNKMLDAILLPIGEGNRILVQISNGNIDELIAQTYQGDHEKMKQAVNNIALVLQKFKAELGKLTEFSRQGQLDKRGETTVFKGAYAEVISGINEMLDAILLPIGEGNRILSKISEGNLREKVEITCHGDHQKMKDAVNGVHDWLKELIAYVTRIASGDLTAEMSKASDDDQIHEYLVLVKNNITALINDANMLSVAAVEGRLSTRADANRHQGDFRKIIQGFNDTMDAVIGPVNEVMRVVTAMEQGDMTLGIAEEYQGQLRQLRDAVNNTINRLAQTIGQVIIATDALGGAAVEISATAQSMSQGASEQAASVEETSSSMDQMSASILQNAQNAKVTDGMANKAAKEAGEGGEAVTRTVEAMKSIAGKILIIDDIAYQTNLLALNAAIEAARAGEHGKGFAVVAAEVRKLAERSQVAAQEIGELARSSVAMAEKAGNLLNEIVPSIAKTSELVQEIASASEEQTAGAEQINNAMTQLNQITQQNSGASEELAATAEEMNEQAEQLKELMGFFTVKNVAQQTGTERNAALKSVKSKAKPKTGFAETGNPALDQREFVRF</sequence>
<feature type="coiled-coil region" evidence="6">
    <location>
        <begin position="649"/>
        <end position="687"/>
    </location>
</feature>
<name>A0A5Q0BMD9_9GAMM</name>
<dbReference type="InterPro" id="IPR004089">
    <property type="entry name" value="MCPsignal_dom"/>
</dbReference>
<dbReference type="Proteomes" id="UP000325755">
    <property type="component" value="Chromosome"/>
</dbReference>
<keyword evidence="6" id="KW-0175">Coiled coil</keyword>
<dbReference type="GO" id="GO:0007165">
    <property type="term" value="P:signal transduction"/>
    <property type="evidence" value="ECO:0007669"/>
    <property type="project" value="UniProtKB-KW"/>
</dbReference>
<evidence type="ECO:0000256" key="5">
    <source>
        <dbReference type="PROSITE-ProRule" id="PRU00284"/>
    </source>
</evidence>